<comment type="catalytic activity">
    <reaction evidence="14">
        <text>1-(9Z-octadecenoyl)-sn-glycero-3-phosphate + octadecanoyl-CoA = 1-(9Z-octadecenoyl)-2-octadecanoyl-sn-glycero-3-phosphate + CoA</text>
        <dbReference type="Rhea" id="RHEA:37147"/>
        <dbReference type="ChEBI" id="CHEBI:57287"/>
        <dbReference type="ChEBI" id="CHEBI:57394"/>
        <dbReference type="ChEBI" id="CHEBI:74544"/>
        <dbReference type="ChEBI" id="CHEBI:74552"/>
    </reaction>
    <physiologicalReaction direction="left-to-right" evidence="14">
        <dbReference type="Rhea" id="RHEA:37148"/>
    </physiologicalReaction>
</comment>
<feature type="domain" description="AB hydrolase-1" evidence="25">
    <location>
        <begin position="101"/>
        <end position="220"/>
    </location>
</feature>
<dbReference type="Pfam" id="PF00561">
    <property type="entry name" value="Abhydrolase_1"/>
    <property type="match status" value="1"/>
</dbReference>
<dbReference type="AlphaFoldDB" id="A0AA38MA08"/>
<keyword evidence="9" id="KW-0808">Transferase</keyword>
<dbReference type="EMBL" id="JALNTZ010000006">
    <property type="protein sequence ID" value="KAJ3648983.1"/>
    <property type="molecule type" value="Genomic_DNA"/>
</dbReference>
<gene>
    <name evidence="26" type="ORF">Zmor_020747</name>
</gene>
<keyword evidence="6" id="KW-0963">Cytoplasm</keyword>
<evidence type="ECO:0000256" key="6">
    <source>
        <dbReference type="ARBA" id="ARBA00022490"/>
    </source>
</evidence>
<comment type="catalytic activity">
    <reaction evidence="2">
        <text>1-(9Z-octadecenoyl)-sn-glycero-3-phosphate + hexadecanoyl-CoA = 1-(9Z)-octadecenoyl-2-hexadecanoyl-sn-glycero-3-phosphate + CoA</text>
        <dbReference type="Rhea" id="RHEA:37143"/>
        <dbReference type="ChEBI" id="CHEBI:57287"/>
        <dbReference type="ChEBI" id="CHEBI:57379"/>
        <dbReference type="ChEBI" id="CHEBI:74544"/>
        <dbReference type="ChEBI" id="CHEBI:74551"/>
    </reaction>
    <physiologicalReaction direction="left-to-right" evidence="2">
        <dbReference type="Rhea" id="RHEA:37144"/>
    </physiologicalReaction>
</comment>
<comment type="catalytic activity">
    <reaction evidence="22">
        <text>1-(5Z,8Z,11Z,14Z-eicosatetraenoyl)-sn-glycero-3-phosphate + (9Z)-octadecenoyl-CoA = 1-(5Z,8Z,11Z,14Z)-eicosatetraenoyl-2-(9Z)-octadecenoyl-sn-glycero-3-phosphate + CoA</text>
        <dbReference type="Rhea" id="RHEA:37455"/>
        <dbReference type="ChEBI" id="CHEBI:57287"/>
        <dbReference type="ChEBI" id="CHEBI:57387"/>
        <dbReference type="ChEBI" id="CHEBI:74938"/>
        <dbReference type="ChEBI" id="CHEBI:74941"/>
    </reaction>
    <physiologicalReaction direction="left-to-right" evidence="22">
        <dbReference type="Rhea" id="RHEA:37456"/>
    </physiologicalReaction>
</comment>
<evidence type="ECO:0000256" key="18">
    <source>
        <dbReference type="ARBA" id="ARBA00045357"/>
    </source>
</evidence>
<comment type="catalytic activity">
    <reaction evidence="24">
        <text>1-(9Z-octadecenoyl)-sn-glycero-3-phosphate + (9Z)-octadecenoyl-CoA = 1,2-di-(9Z-octadecenoyl)-sn-glycero-3-phosphate + CoA</text>
        <dbReference type="Rhea" id="RHEA:37131"/>
        <dbReference type="ChEBI" id="CHEBI:57287"/>
        <dbReference type="ChEBI" id="CHEBI:57387"/>
        <dbReference type="ChEBI" id="CHEBI:74544"/>
        <dbReference type="ChEBI" id="CHEBI:74546"/>
    </reaction>
    <physiologicalReaction direction="left-to-right" evidence="24">
        <dbReference type="Rhea" id="RHEA:37132"/>
    </physiologicalReaction>
</comment>
<dbReference type="GO" id="GO:0052689">
    <property type="term" value="F:carboxylic ester hydrolase activity"/>
    <property type="evidence" value="ECO:0007669"/>
    <property type="project" value="TreeGrafter"/>
</dbReference>
<dbReference type="Proteomes" id="UP001168821">
    <property type="component" value="Unassembled WGS sequence"/>
</dbReference>
<organism evidence="26 27">
    <name type="scientific">Zophobas morio</name>
    <dbReference type="NCBI Taxonomy" id="2755281"/>
    <lineage>
        <taxon>Eukaryota</taxon>
        <taxon>Metazoa</taxon>
        <taxon>Ecdysozoa</taxon>
        <taxon>Arthropoda</taxon>
        <taxon>Hexapoda</taxon>
        <taxon>Insecta</taxon>
        <taxon>Pterygota</taxon>
        <taxon>Neoptera</taxon>
        <taxon>Endopterygota</taxon>
        <taxon>Coleoptera</taxon>
        <taxon>Polyphaga</taxon>
        <taxon>Cucujiformia</taxon>
        <taxon>Tenebrionidae</taxon>
        <taxon>Zophobas</taxon>
    </lineage>
</organism>
<evidence type="ECO:0000256" key="11">
    <source>
        <dbReference type="ARBA" id="ARBA00022832"/>
    </source>
</evidence>
<dbReference type="GO" id="GO:0005811">
    <property type="term" value="C:lipid droplet"/>
    <property type="evidence" value="ECO:0007669"/>
    <property type="project" value="UniProtKB-SubCell"/>
</dbReference>
<evidence type="ECO:0000256" key="10">
    <source>
        <dbReference type="ARBA" id="ARBA00022782"/>
    </source>
</evidence>
<dbReference type="GO" id="GO:0006654">
    <property type="term" value="P:phosphatidic acid biosynthetic process"/>
    <property type="evidence" value="ECO:0007669"/>
    <property type="project" value="TreeGrafter"/>
</dbReference>
<comment type="catalytic activity">
    <reaction evidence="19">
        <text>1-hexadecanoyl-sn-glycero-3-phosphate + (9Z)-octadecenoyl-CoA = 1-hexadecanoyl-2-(9Z-octadecenoyl)-sn-glycero-3-phosphate + CoA</text>
        <dbReference type="Rhea" id="RHEA:33187"/>
        <dbReference type="ChEBI" id="CHEBI:57287"/>
        <dbReference type="ChEBI" id="CHEBI:57387"/>
        <dbReference type="ChEBI" id="CHEBI:57518"/>
        <dbReference type="ChEBI" id="CHEBI:64839"/>
    </reaction>
    <physiologicalReaction direction="left-to-right" evidence="19">
        <dbReference type="Rhea" id="RHEA:33188"/>
    </physiologicalReaction>
</comment>
<evidence type="ECO:0000256" key="13">
    <source>
        <dbReference type="ARBA" id="ARBA00023315"/>
    </source>
</evidence>
<evidence type="ECO:0000313" key="27">
    <source>
        <dbReference type="Proteomes" id="UP001168821"/>
    </source>
</evidence>
<dbReference type="GO" id="GO:0003841">
    <property type="term" value="F:1-acylglycerol-3-phosphate O-acyltransferase activity"/>
    <property type="evidence" value="ECO:0007669"/>
    <property type="project" value="UniProtKB-EC"/>
</dbReference>
<keyword evidence="13" id="KW-0012">Acyltransferase</keyword>
<evidence type="ECO:0000256" key="23">
    <source>
        <dbReference type="ARBA" id="ARBA00048770"/>
    </source>
</evidence>
<comment type="catalytic activity">
    <reaction evidence="21">
        <text>eicosanoyl-CoA + 1-(9Z-octadecenoyl)-sn-glycero-3-phosphate = 1-(9Z)-octadecenoyl-2-eicosanoyl-sn-glycero-3-phosphate + CoA</text>
        <dbReference type="Rhea" id="RHEA:37451"/>
        <dbReference type="ChEBI" id="CHEBI:57287"/>
        <dbReference type="ChEBI" id="CHEBI:57380"/>
        <dbReference type="ChEBI" id="CHEBI:74544"/>
        <dbReference type="ChEBI" id="CHEBI:74937"/>
    </reaction>
    <physiologicalReaction direction="left-to-right" evidence="21">
        <dbReference type="Rhea" id="RHEA:37452"/>
    </physiologicalReaction>
</comment>
<reference evidence="26" key="1">
    <citation type="journal article" date="2023" name="G3 (Bethesda)">
        <title>Whole genome assemblies of Zophobas morio and Tenebrio molitor.</title>
        <authorList>
            <person name="Kaur S."/>
            <person name="Stinson S.A."/>
            <person name="diCenzo G.C."/>
        </authorList>
    </citation>
    <scope>NUCLEOTIDE SEQUENCE</scope>
    <source>
        <strain evidence="26">QUZm001</strain>
    </source>
</reference>
<keyword evidence="11" id="KW-0276">Fatty acid metabolism</keyword>
<name>A0AA38MA08_9CUCU</name>
<dbReference type="Gene3D" id="3.40.50.1820">
    <property type="entry name" value="alpha/beta hydrolase"/>
    <property type="match status" value="1"/>
</dbReference>
<evidence type="ECO:0000256" key="21">
    <source>
        <dbReference type="ARBA" id="ARBA00047849"/>
    </source>
</evidence>
<keyword evidence="12" id="KW-0443">Lipid metabolism</keyword>
<evidence type="ECO:0000256" key="22">
    <source>
        <dbReference type="ARBA" id="ARBA00048632"/>
    </source>
</evidence>
<evidence type="ECO:0000256" key="4">
    <source>
        <dbReference type="ARBA" id="ARBA00004502"/>
    </source>
</evidence>
<comment type="caution">
    <text evidence="26">The sequence shown here is derived from an EMBL/GenBank/DDBJ whole genome shotgun (WGS) entry which is preliminary data.</text>
</comment>
<dbReference type="PANTHER" id="PTHR42886:SF29">
    <property type="entry name" value="PUMMELIG, ISOFORM A"/>
    <property type="match status" value="1"/>
</dbReference>
<comment type="similarity">
    <text evidence="15">Belongs to the peptidase S33 family. ABHD4/ABHD5 subfamily.</text>
</comment>
<evidence type="ECO:0000256" key="7">
    <source>
        <dbReference type="ARBA" id="ARBA00022516"/>
    </source>
</evidence>
<dbReference type="EC" id="2.3.1.51" evidence="5"/>
<comment type="subcellular location">
    <subcellularLocation>
        <location evidence="3">Cytoplasm</location>
    </subcellularLocation>
    <subcellularLocation>
        <location evidence="4">Lipid droplet</location>
    </subcellularLocation>
</comment>
<comment type="catalytic activity">
    <reaction evidence="1">
        <text>a 1-acyl-sn-glycero-3-phosphate + an acyl-CoA = a 1,2-diacyl-sn-glycero-3-phosphate + CoA</text>
        <dbReference type="Rhea" id="RHEA:19709"/>
        <dbReference type="ChEBI" id="CHEBI:57287"/>
        <dbReference type="ChEBI" id="CHEBI:57970"/>
        <dbReference type="ChEBI" id="CHEBI:58342"/>
        <dbReference type="ChEBI" id="CHEBI:58608"/>
        <dbReference type="EC" id="2.3.1.51"/>
    </reaction>
    <physiologicalReaction direction="left-to-right" evidence="1">
        <dbReference type="Rhea" id="RHEA:19710"/>
    </physiologicalReaction>
</comment>
<comment type="catalytic activity">
    <reaction evidence="20">
        <text>1-octadecanoyl-sn-glycero-3-phosphate + (9Z)-octadecenoyl-CoA = 1-octadecanoyl-2-(9Z-octadecenoyl)-sn-glycero-3-phosphate + CoA</text>
        <dbReference type="Rhea" id="RHEA:37163"/>
        <dbReference type="ChEBI" id="CHEBI:57287"/>
        <dbReference type="ChEBI" id="CHEBI:57387"/>
        <dbReference type="ChEBI" id="CHEBI:74560"/>
        <dbReference type="ChEBI" id="CHEBI:74565"/>
    </reaction>
    <physiologicalReaction direction="left-to-right" evidence="20">
        <dbReference type="Rhea" id="RHEA:37164"/>
    </physiologicalReaction>
</comment>
<protein>
    <recommendedName>
        <fullName evidence="16">1-acylglycerol-3-phosphate O-acyltransferase ABHD5</fullName>
        <ecNumber evidence="5">2.3.1.51</ecNumber>
    </recommendedName>
    <alternativeName>
        <fullName evidence="17">Abhydrolase domain-containing protein 5</fullName>
    </alternativeName>
</protein>
<evidence type="ECO:0000256" key="1">
    <source>
        <dbReference type="ARBA" id="ARBA00000300"/>
    </source>
</evidence>
<evidence type="ECO:0000256" key="19">
    <source>
        <dbReference type="ARBA" id="ARBA00047525"/>
    </source>
</evidence>
<evidence type="ECO:0000256" key="9">
    <source>
        <dbReference type="ARBA" id="ARBA00022679"/>
    </source>
</evidence>
<sequence>MLSSRVLTCLKLFNLQQFRSINQTLSLRSIKKVSEMSGPPENQEKCGWVKYSESKLVSLEKKIFQVVQTAYKGCHVLIDHKSSIKAKIWTISMNTESKNTPLVLLHGFGAGVGFWCLNLDSLAANRPVYAIDILGFGRSSRPDFSCDSLEAEQEFVESIEQWRKEVKLDQFILLGHSMGGYLATSYTISYPKQVKHLILADPWGFVERPSDFNPPLWLKTLGIVLYPFTAFNPLATVRAAGPFGPWIIRKMRSDISNKYAGHLENHEIISDYIYQCNSQKPTGETAFHRMIKGFGWAKNPMLNRIHKLDNRVPITLMNGSNTWMDRSVGKKLKELRKSSYVRLEVISQAGHHVHADNPDSFNELVVDACNLTEGGDKQNDKLPLEIIPDQDTIVTDTQVVAS</sequence>
<dbReference type="GO" id="GO:0005739">
    <property type="term" value="C:mitochondrion"/>
    <property type="evidence" value="ECO:0007669"/>
    <property type="project" value="TreeGrafter"/>
</dbReference>
<dbReference type="GO" id="GO:0055088">
    <property type="term" value="P:lipid homeostasis"/>
    <property type="evidence" value="ECO:0007669"/>
    <property type="project" value="TreeGrafter"/>
</dbReference>
<evidence type="ECO:0000256" key="5">
    <source>
        <dbReference type="ARBA" id="ARBA00013211"/>
    </source>
</evidence>
<keyword evidence="8" id="KW-0551">Lipid droplet</keyword>
<dbReference type="PANTHER" id="PTHR42886">
    <property type="entry name" value="RE40534P-RELATED"/>
    <property type="match status" value="1"/>
</dbReference>
<dbReference type="GO" id="GO:0006631">
    <property type="term" value="P:fatty acid metabolic process"/>
    <property type="evidence" value="ECO:0007669"/>
    <property type="project" value="UniProtKB-KW"/>
</dbReference>
<evidence type="ECO:0000256" key="17">
    <source>
        <dbReference type="ARBA" id="ARBA00042413"/>
    </source>
</evidence>
<dbReference type="FunFam" id="3.40.50.1820:FF:000019">
    <property type="entry name" value="1-acylglycerol-3-phosphate O-acyltransferase ABHD5"/>
    <property type="match status" value="1"/>
</dbReference>
<dbReference type="InterPro" id="IPR029058">
    <property type="entry name" value="AB_hydrolase_fold"/>
</dbReference>
<evidence type="ECO:0000256" key="3">
    <source>
        <dbReference type="ARBA" id="ARBA00004496"/>
    </source>
</evidence>
<dbReference type="InterPro" id="IPR000073">
    <property type="entry name" value="AB_hydrolase_1"/>
</dbReference>
<evidence type="ECO:0000256" key="2">
    <source>
        <dbReference type="ARBA" id="ARBA00000816"/>
    </source>
</evidence>
<evidence type="ECO:0000256" key="12">
    <source>
        <dbReference type="ARBA" id="ARBA00023098"/>
    </source>
</evidence>
<keyword evidence="7" id="KW-0444">Lipid biosynthesis</keyword>
<evidence type="ECO:0000256" key="20">
    <source>
        <dbReference type="ARBA" id="ARBA00047543"/>
    </source>
</evidence>
<keyword evidence="27" id="KW-1185">Reference proteome</keyword>
<dbReference type="PRINTS" id="PR00111">
    <property type="entry name" value="ABHYDROLASE"/>
</dbReference>
<dbReference type="GO" id="GO:0030154">
    <property type="term" value="P:cell differentiation"/>
    <property type="evidence" value="ECO:0007669"/>
    <property type="project" value="UniProtKB-KW"/>
</dbReference>
<dbReference type="SUPFAM" id="SSF53474">
    <property type="entry name" value="alpha/beta-Hydrolases"/>
    <property type="match status" value="1"/>
</dbReference>
<evidence type="ECO:0000256" key="15">
    <source>
        <dbReference type="ARBA" id="ARBA00038097"/>
    </source>
</evidence>
<proteinExistence type="inferred from homology"/>
<evidence type="ECO:0000256" key="24">
    <source>
        <dbReference type="ARBA" id="ARBA00049561"/>
    </source>
</evidence>
<comment type="function">
    <text evidence="18">Coenzyme A-dependent lysophosphatidic acid acyltransferase that catalyzes the transfer of an acyl group on a lysophosphatidic acid. Functions preferentially with 1-oleoyl-lysophosphatidic acid followed by 1-palmitoyl-lysophosphatidic acid, 1-stearoyl-lysophosphatidic acid and 1-arachidonoyl-lysophosphatidic acid as lipid acceptor. Functions preferentially with arachidonoyl-CoA followed by oleoyl-CoA as acyl group donors. Functions in phosphatidic acid biosynthesis. May regulate the cellular storage of triacylglycerol through activation of the phospholipase PNPLA2. Involved in keratinocyte differentiation. Regulates lipid droplet fusion.</text>
</comment>
<comment type="catalytic activity">
    <reaction evidence="23">
        <text>1-(9Z-octadecenoyl)-sn-glycero-3-phosphate + (5Z,8Z,11Z,14Z)-eicosatetraenoyl-CoA = 1-(9Z)-octadecenoyl-2-(5Z,8Z,11Z,14Z)-eicosatetraenoyl-sn-glycero-3-phosphate + CoA</text>
        <dbReference type="Rhea" id="RHEA:37443"/>
        <dbReference type="ChEBI" id="CHEBI:57287"/>
        <dbReference type="ChEBI" id="CHEBI:57368"/>
        <dbReference type="ChEBI" id="CHEBI:74544"/>
        <dbReference type="ChEBI" id="CHEBI:74928"/>
    </reaction>
    <physiologicalReaction direction="left-to-right" evidence="23">
        <dbReference type="Rhea" id="RHEA:37444"/>
    </physiologicalReaction>
</comment>
<evidence type="ECO:0000313" key="26">
    <source>
        <dbReference type="EMBL" id="KAJ3648983.1"/>
    </source>
</evidence>
<accession>A0AA38MA08</accession>
<evidence type="ECO:0000256" key="16">
    <source>
        <dbReference type="ARBA" id="ARBA00040731"/>
    </source>
</evidence>
<keyword evidence="10" id="KW-0221">Differentiation</keyword>
<evidence type="ECO:0000259" key="25">
    <source>
        <dbReference type="Pfam" id="PF00561"/>
    </source>
</evidence>
<evidence type="ECO:0000256" key="8">
    <source>
        <dbReference type="ARBA" id="ARBA00022677"/>
    </source>
</evidence>
<evidence type="ECO:0000256" key="14">
    <source>
        <dbReference type="ARBA" id="ARBA00036296"/>
    </source>
</evidence>